<evidence type="ECO:0000313" key="3">
    <source>
        <dbReference type="Proteomes" id="UP000699975"/>
    </source>
</evidence>
<gene>
    <name evidence="2" type="ORF">KCG45_05090</name>
</gene>
<dbReference type="InterPro" id="IPR018060">
    <property type="entry name" value="HTH_AraC"/>
</dbReference>
<evidence type="ECO:0000259" key="1">
    <source>
        <dbReference type="PROSITE" id="PS01124"/>
    </source>
</evidence>
<feature type="domain" description="HTH araC/xylS-type" evidence="1">
    <location>
        <begin position="188"/>
        <end position="289"/>
    </location>
</feature>
<dbReference type="SMART" id="SM00342">
    <property type="entry name" value="HTH_ARAC"/>
    <property type="match status" value="1"/>
</dbReference>
<dbReference type="Pfam" id="PF12833">
    <property type="entry name" value="HTH_18"/>
    <property type="match status" value="1"/>
</dbReference>
<dbReference type="RefSeq" id="WP_218315989.1">
    <property type="nucleotide sequence ID" value="NZ_JAGSPB010000001.1"/>
</dbReference>
<protein>
    <submittedName>
        <fullName evidence="2">Helix-turn-helix domain-containing protein</fullName>
    </submittedName>
</protein>
<dbReference type="Proteomes" id="UP000699975">
    <property type="component" value="Unassembled WGS sequence"/>
</dbReference>
<dbReference type="PROSITE" id="PS01124">
    <property type="entry name" value="HTH_ARAC_FAMILY_2"/>
    <property type="match status" value="1"/>
</dbReference>
<comment type="caution">
    <text evidence="2">The sequence shown here is derived from an EMBL/GenBank/DDBJ whole genome shotgun (WGS) entry which is preliminary data.</text>
</comment>
<sequence length="308" mass="34008">MDSFFGQNLEGSSAVAALADFELTPDALFEIDYIAPPAALSDLITTLYHMRCDESVFRDIQPASIGHLSIFPHGNGEMHFRGGYSEPNPEIAILTPLSTAVPIVVDGPFHVIGAALSPLGWAALTGLHAGEHRDHLVEANVLIGNQFDDLGRHLIESYRAGTMSGRECALQIGDFIGRAAKKINPRHAELVRVVNTWLGSSLNPDLADLMDKAAYSERQVQRVTERYFGLPPQALARKYRALRAAALLSFPHLTPEFEAELGEAFFDQSHMIREITLFVGRTPARLSDDQTPYLSEMIDPKNFRELDI</sequence>
<proteinExistence type="predicted"/>
<accession>A0ABS6SKN0</accession>
<reference evidence="2 3" key="1">
    <citation type="submission" date="2021-04" db="EMBL/GenBank/DDBJ databases">
        <authorList>
            <person name="Pira H."/>
            <person name="Risdian C."/>
            <person name="Wink J."/>
        </authorList>
    </citation>
    <scope>NUCLEOTIDE SEQUENCE [LARGE SCALE GENOMIC DNA]</scope>
    <source>
        <strain evidence="2 3">WH131</strain>
    </source>
</reference>
<dbReference type="EMBL" id="JAGSPB010000001">
    <property type="protein sequence ID" value="MBV7265545.1"/>
    <property type="molecule type" value="Genomic_DNA"/>
</dbReference>
<organism evidence="2 3">
    <name type="scientific">Erythrobacter ani</name>
    <dbReference type="NCBI Taxonomy" id="2827235"/>
    <lineage>
        <taxon>Bacteria</taxon>
        <taxon>Pseudomonadati</taxon>
        <taxon>Pseudomonadota</taxon>
        <taxon>Alphaproteobacteria</taxon>
        <taxon>Sphingomonadales</taxon>
        <taxon>Erythrobacteraceae</taxon>
        <taxon>Erythrobacter/Porphyrobacter group</taxon>
        <taxon>Erythrobacter</taxon>
    </lineage>
</organism>
<evidence type="ECO:0000313" key="2">
    <source>
        <dbReference type="EMBL" id="MBV7265545.1"/>
    </source>
</evidence>
<name>A0ABS6SKN0_9SPHN</name>
<keyword evidence="3" id="KW-1185">Reference proteome</keyword>